<gene>
    <name evidence="2" type="ORF">PXEA_LOCUS2440</name>
</gene>
<feature type="region of interest" description="Disordered" evidence="1">
    <location>
        <begin position="21"/>
        <end position="42"/>
    </location>
</feature>
<accession>A0A448WDB9</accession>
<reference evidence="2" key="1">
    <citation type="submission" date="2018-11" db="EMBL/GenBank/DDBJ databases">
        <authorList>
            <consortium name="Pathogen Informatics"/>
        </authorList>
    </citation>
    <scope>NUCLEOTIDE SEQUENCE</scope>
</reference>
<dbReference type="EMBL" id="CAAALY010005220">
    <property type="protein sequence ID" value="VEL09000.1"/>
    <property type="molecule type" value="Genomic_DNA"/>
</dbReference>
<evidence type="ECO:0000313" key="2">
    <source>
        <dbReference type="EMBL" id="VEL09000.1"/>
    </source>
</evidence>
<sequence>MVKTPEELFVDLMITYAGQGIDGKTTEEDVQGPTVRVYSSGK</sequence>
<dbReference type="Proteomes" id="UP000784294">
    <property type="component" value="Unassembled WGS sequence"/>
</dbReference>
<keyword evidence="3" id="KW-1185">Reference proteome</keyword>
<evidence type="ECO:0000313" key="3">
    <source>
        <dbReference type="Proteomes" id="UP000784294"/>
    </source>
</evidence>
<name>A0A448WDB9_9PLAT</name>
<comment type="caution">
    <text evidence="2">The sequence shown here is derived from an EMBL/GenBank/DDBJ whole genome shotgun (WGS) entry which is preliminary data.</text>
</comment>
<protein>
    <submittedName>
        <fullName evidence="2">Uncharacterized protein</fullName>
    </submittedName>
</protein>
<organism evidence="2 3">
    <name type="scientific">Protopolystoma xenopodis</name>
    <dbReference type="NCBI Taxonomy" id="117903"/>
    <lineage>
        <taxon>Eukaryota</taxon>
        <taxon>Metazoa</taxon>
        <taxon>Spiralia</taxon>
        <taxon>Lophotrochozoa</taxon>
        <taxon>Platyhelminthes</taxon>
        <taxon>Monogenea</taxon>
        <taxon>Polyopisthocotylea</taxon>
        <taxon>Polystomatidea</taxon>
        <taxon>Polystomatidae</taxon>
        <taxon>Protopolystoma</taxon>
    </lineage>
</organism>
<evidence type="ECO:0000256" key="1">
    <source>
        <dbReference type="SAM" id="MobiDB-lite"/>
    </source>
</evidence>
<proteinExistence type="predicted"/>
<dbReference type="AlphaFoldDB" id="A0A448WDB9"/>